<evidence type="ECO:0000256" key="5">
    <source>
        <dbReference type="ARBA" id="ARBA00022989"/>
    </source>
</evidence>
<evidence type="ECO:0000256" key="1">
    <source>
        <dbReference type="ARBA" id="ARBA00004651"/>
    </source>
</evidence>
<dbReference type="NCBIfam" id="TIGR00494">
    <property type="entry name" value="crcB"/>
    <property type="match status" value="1"/>
</dbReference>
<reference evidence="12" key="1">
    <citation type="journal article" date="2020" name="mSystems">
        <title>Genome- and Community-Level Interaction Insights into Carbon Utilization and Element Cycling Functions of Hydrothermarchaeota in Hydrothermal Sediment.</title>
        <authorList>
            <person name="Zhou Z."/>
            <person name="Liu Y."/>
            <person name="Xu W."/>
            <person name="Pan J."/>
            <person name="Luo Z.H."/>
            <person name="Li M."/>
        </authorList>
    </citation>
    <scope>NUCLEOTIDE SEQUENCE [LARGE SCALE GENOMIC DNA]</scope>
    <source>
        <strain evidence="12">SpSt-192</strain>
    </source>
</reference>
<feature type="binding site" evidence="11">
    <location>
        <position position="79"/>
    </location>
    <ligand>
        <name>Na(+)</name>
        <dbReference type="ChEBI" id="CHEBI:29101"/>
        <note>structural</note>
    </ligand>
</feature>
<evidence type="ECO:0000313" key="12">
    <source>
        <dbReference type="EMBL" id="HEX69896.1"/>
    </source>
</evidence>
<keyword evidence="5 11" id="KW-1133">Transmembrane helix</keyword>
<dbReference type="GO" id="GO:0046872">
    <property type="term" value="F:metal ion binding"/>
    <property type="evidence" value="ECO:0007669"/>
    <property type="project" value="UniProtKB-KW"/>
</dbReference>
<keyword evidence="3" id="KW-0997">Cell inner membrane</keyword>
<feature type="binding site" evidence="11">
    <location>
        <position position="76"/>
    </location>
    <ligand>
        <name>Na(+)</name>
        <dbReference type="ChEBI" id="CHEBI:29101"/>
        <note>structural</note>
    </ligand>
</feature>
<dbReference type="GO" id="GO:0005886">
    <property type="term" value="C:plasma membrane"/>
    <property type="evidence" value="ECO:0007669"/>
    <property type="project" value="UniProtKB-SubCell"/>
</dbReference>
<evidence type="ECO:0000256" key="3">
    <source>
        <dbReference type="ARBA" id="ARBA00022519"/>
    </source>
</evidence>
<dbReference type="Pfam" id="PF02537">
    <property type="entry name" value="CRCB"/>
    <property type="match status" value="1"/>
</dbReference>
<proteinExistence type="inferred from homology"/>
<comment type="caution">
    <text evidence="12">The sequence shown here is derived from an EMBL/GenBank/DDBJ whole genome shotgun (WGS) entry which is preliminary data.</text>
</comment>
<feature type="transmembrane region" description="Helical" evidence="11">
    <location>
        <begin position="35"/>
        <end position="56"/>
    </location>
</feature>
<feature type="transmembrane region" description="Helical" evidence="11">
    <location>
        <begin position="68"/>
        <end position="86"/>
    </location>
</feature>
<dbReference type="AlphaFoldDB" id="A0A7C3AL50"/>
<gene>
    <name evidence="11 12" type="primary">crcB</name>
    <name evidence="11" type="synonym">fluC</name>
    <name evidence="12" type="ORF">ENP13_01445</name>
</gene>
<protein>
    <recommendedName>
        <fullName evidence="11">Fluoride-specific ion channel FluC</fullName>
    </recommendedName>
</protein>
<dbReference type="GO" id="GO:0062054">
    <property type="term" value="F:fluoride channel activity"/>
    <property type="evidence" value="ECO:0007669"/>
    <property type="project" value="UniProtKB-UniRule"/>
</dbReference>
<sequence>MGVTGVLLVAIGGAAGSVARYLASTSVQRNVGISFPLGTFIINVTGSFLIGVILGLFEAGNLSPAARLLIAVGFLGGFTTFSSFSYESLLLLESKAVLPFLLNTVGSVVAGLAAAWLGVVLVRIMAAVLRGHP</sequence>
<keyword evidence="6 11" id="KW-0406">Ion transport</keyword>
<evidence type="ECO:0000256" key="6">
    <source>
        <dbReference type="ARBA" id="ARBA00023065"/>
    </source>
</evidence>
<evidence type="ECO:0000256" key="2">
    <source>
        <dbReference type="ARBA" id="ARBA00022475"/>
    </source>
</evidence>
<dbReference type="PANTHER" id="PTHR28259">
    <property type="entry name" value="FLUORIDE EXPORT PROTEIN 1-RELATED"/>
    <property type="match status" value="1"/>
</dbReference>
<keyword evidence="8 11" id="KW-0407">Ion channel</keyword>
<keyword evidence="11" id="KW-0915">Sodium</keyword>
<dbReference type="HAMAP" id="MF_00454">
    <property type="entry name" value="FluC"/>
    <property type="match status" value="1"/>
</dbReference>
<dbReference type="EMBL" id="DSID01000114">
    <property type="protein sequence ID" value="HEX69896.1"/>
    <property type="molecule type" value="Genomic_DNA"/>
</dbReference>
<keyword evidence="4 11" id="KW-0812">Transmembrane</keyword>
<evidence type="ECO:0000256" key="9">
    <source>
        <dbReference type="ARBA" id="ARBA00035120"/>
    </source>
</evidence>
<feature type="transmembrane region" description="Helical" evidence="11">
    <location>
        <begin position="106"/>
        <end position="129"/>
    </location>
</feature>
<comment type="function">
    <text evidence="11">Fluoride-specific ion channel. Important for reducing fluoride concentration in the cell, thus reducing its toxicity.</text>
</comment>
<comment type="catalytic activity">
    <reaction evidence="10">
        <text>fluoride(in) = fluoride(out)</text>
        <dbReference type="Rhea" id="RHEA:76159"/>
        <dbReference type="ChEBI" id="CHEBI:17051"/>
    </reaction>
    <physiologicalReaction direction="left-to-right" evidence="10">
        <dbReference type="Rhea" id="RHEA:76160"/>
    </physiologicalReaction>
</comment>
<evidence type="ECO:0000256" key="10">
    <source>
        <dbReference type="ARBA" id="ARBA00035585"/>
    </source>
</evidence>
<dbReference type="GO" id="GO:0140114">
    <property type="term" value="P:cellular detoxification of fluoride"/>
    <property type="evidence" value="ECO:0007669"/>
    <property type="project" value="UniProtKB-UniRule"/>
</dbReference>
<evidence type="ECO:0000256" key="7">
    <source>
        <dbReference type="ARBA" id="ARBA00023136"/>
    </source>
</evidence>
<comment type="similarity">
    <text evidence="9 11">Belongs to the fluoride channel Fluc/FEX (TC 1.A.43) family.</text>
</comment>
<accession>A0A7C3AL50</accession>
<keyword evidence="11" id="KW-0479">Metal-binding</keyword>
<evidence type="ECO:0000256" key="4">
    <source>
        <dbReference type="ARBA" id="ARBA00022692"/>
    </source>
</evidence>
<evidence type="ECO:0000256" key="11">
    <source>
        <dbReference type="HAMAP-Rule" id="MF_00454"/>
    </source>
</evidence>
<evidence type="ECO:0000256" key="8">
    <source>
        <dbReference type="ARBA" id="ARBA00023303"/>
    </source>
</evidence>
<dbReference type="InterPro" id="IPR003691">
    <property type="entry name" value="FluC"/>
</dbReference>
<keyword evidence="7 11" id="KW-0472">Membrane</keyword>
<dbReference type="PANTHER" id="PTHR28259:SF1">
    <property type="entry name" value="FLUORIDE EXPORT PROTEIN 1-RELATED"/>
    <property type="match status" value="1"/>
</dbReference>
<organism evidence="12">
    <name type="scientific">Thermorudis sp</name>
    <dbReference type="NCBI Taxonomy" id="1969470"/>
    <lineage>
        <taxon>Bacteria</taxon>
        <taxon>Pseudomonadati</taxon>
        <taxon>Thermomicrobiota</taxon>
        <taxon>Thermomicrobia</taxon>
        <taxon>Thermomicrobia incertae sedis</taxon>
        <taxon>Thermorudis</taxon>
    </lineage>
</organism>
<comment type="subcellular location">
    <subcellularLocation>
        <location evidence="1 11">Cell membrane</location>
        <topology evidence="1 11">Multi-pass membrane protein</topology>
    </subcellularLocation>
</comment>
<name>A0A7C3AL50_9BACT</name>
<keyword evidence="2 11" id="KW-1003">Cell membrane</keyword>
<comment type="activity regulation">
    <text evidence="11">Na(+) is not transported, but it plays an essential structural role and its presence is essential for fluoride channel function.</text>
</comment>
<keyword evidence="11" id="KW-0813">Transport</keyword>